<protein>
    <submittedName>
        <fullName evidence="1">Uncharacterized protein</fullName>
    </submittedName>
</protein>
<dbReference type="AlphaFoldDB" id="A0A939EY01"/>
<dbReference type="RefSeq" id="WP_206984610.1">
    <property type="nucleotide sequence ID" value="NZ_JAFLQZ010000006.1"/>
</dbReference>
<evidence type="ECO:0000313" key="2">
    <source>
        <dbReference type="Proteomes" id="UP000664144"/>
    </source>
</evidence>
<dbReference type="Proteomes" id="UP000664144">
    <property type="component" value="Unassembled WGS sequence"/>
</dbReference>
<dbReference type="EMBL" id="JAFLQZ010000006">
    <property type="protein sequence ID" value="MBO0358687.1"/>
    <property type="molecule type" value="Genomic_DNA"/>
</dbReference>
<reference evidence="1" key="1">
    <citation type="submission" date="2021-03" db="EMBL/GenBank/DDBJ databases">
        <authorList>
            <person name="Kim M.K."/>
        </authorList>
    </citation>
    <scope>NUCLEOTIDE SEQUENCE</scope>
    <source>
        <strain evidence="1">BT186</strain>
    </source>
</reference>
<sequence>MNHAIATMPASPLSRRDRAWIALYSLDNRHYNRNYNQQYVLWANNVTEQDLAEFEDSWLKLRCRPTEQ</sequence>
<proteinExistence type="predicted"/>
<gene>
    <name evidence="1" type="ORF">J0X19_12080</name>
</gene>
<accession>A0A939EY01</accession>
<organism evidence="1 2">
    <name type="scientific">Hymenobacter telluris</name>
    <dbReference type="NCBI Taxonomy" id="2816474"/>
    <lineage>
        <taxon>Bacteria</taxon>
        <taxon>Pseudomonadati</taxon>
        <taxon>Bacteroidota</taxon>
        <taxon>Cytophagia</taxon>
        <taxon>Cytophagales</taxon>
        <taxon>Hymenobacteraceae</taxon>
        <taxon>Hymenobacter</taxon>
    </lineage>
</organism>
<name>A0A939EY01_9BACT</name>
<keyword evidence="2" id="KW-1185">Reference proteome</keyword>
<evidence type="ECO:0000313" key="1">
    <source>
        <dbReference type="EMBL" id="MBO0358687.1"/>
    </source>
</evidence>
<comment type="caution">
    <text evidence="1">The sequence shown here is derived from an EMBL/GenBank/DDBJ whole genome shotgun (WGS) entry which is preliminary data.</text>
</comment>